<dbReference type="Proteomes" id="UP001282288">
    <property type="component" value="Unassembled WGS sequence"/>
</dbReference>
<dbReference type="EMBL" id="JARAWC010000107">
    <property type="protein sequence ID" value="MDX2967385.1"/>
    <property type="molecule type" value="Genomic_DNA"/>
</dbReference>
<protein>
    <submittedName>
        <fullName evidence="1">Uncharacterized protein</fullName>
    </submittedName>
</protein>
<dbReference type="Proteomes" id="UP001272987">
    <property type="component" value="Unassembled WGS sequence"/>
</dbReference>
<evidence type="ECO:0000313" key="1">
    <source>
        <dbReference type="EMBL" id="MDX2967385.1"/>
    </source>
</evidence>
<gene>
    <name evidence="1" type="ORF">PV399_47985</name>
    <name evidence="2" type="ORF">PV666_17280</name>
</gene>
<dbReference type="GeneID" id="69805030"/>
<dbReference type="RefSeq" id="WP_010352251.1">
    <property type="nucleotide sequence ID" value="NZ_BCMK01000195.1"/>
</dbReference>
<sequence>MADLQETAGACEDEGGLMQDNLGRLRTSLGFDRLGKHVLSSIARELESVGLGYFPLAVLDPRCNTEPRKDQQLWVYTRDGGERARVLDAILRPQSYNVRSALDGLVSGDHSSLTADEKLREVQKIVNA</sequence>
<dbReference type="AlphaFoldDB" id="A0AAP6EMS2"/>
<keyword evidence="3" id="KW-1185">Reference proteome</keyword>
<evidence type="ECO:0000313" key="4">
    <source>
        <dbReference type="Proteomes" id="UP001282288"/>
    </source>
</evidence>
<evidence type="ECO:0000313" key="3">
    <source>
        <dbReference type="Proteomes" id="UP001272987"/>
    </source>
</evidence>
<accession>A0AAP6EMS2</accession>
<name>A0AAP6EMS2_9ACTN</name>
<reference evidence="1 3" key="1">
    <citation type="journal article" date="2023" name="Microb. Genom.">
        <title>Mesoterricola silvestris gen. nov., sp. nov., Mesoterricola sediminis sp. nov., Geothrix oryzae sp. nov., Geothrix edaphica sp. nov., Geothrix rubra sp. nov., and Geothrix limicola sp. nov., six novel members of Acidobacteriota isolated from soils.</title>
        <authorList>
            <person name="Weisberg A.J."/>
            <person name="Pearce E."/>
            <person name="Kramer C.G."/>
            <person name="Chang J.H."/>
            <person name="Clarke C.R."/>
        </authorList>
    </citation>
    <scope>NUCLEOTIDE SEQUENCE</scope>
    <source>
        <strain evidence="2 3">NB05-1H</strain>
        <strain evidence="1">NRRL_B-16521</strain>
    </source>
</reference>
<dbReference type="EMBL" id="JARAWP010000010">
    <property type="protein sequence ID" value="MDX3019634.1"/>
    <property type="molecule type" value="Genomic_DNA"/>
</dbReference>
<proteinExistence type="predicted"/>
<organism evidence="1 4">
    <name type="scientific">Streptomyces acidiscabies</name>
    <dbReference type="NCBI Taxonomy" id="42234"/>
    <lineage>
        <taxon>Bacteria</taxon>
        <taxon>Bacillati</taxon>
        <taxon>Actinomycetota</taxon>
        <taxon>Actinomycetes</taxon>
        <taxon>Kitasatosporales</taxon>
        <taxon>Streptomycetaceae</taxon>
        <taxon>Streptomyces</taxon>
    </lineage>
</organism>
<comment type="caution">
    <text evidence="1">The sequence shown here is derived from an EMBL/GenBank/DDBJ whole genome shotgun (WGS) entry which is preliminary data.</text>
</comment>
<evidence type="ECO:0000313" key="2">
    <source>
        <dbReference type="EMBL" id="MDX3019634.1"/>
    </source>
</evidence>